<organism evidence="2 3">
    <name type="scientific">Haliscomenobacter hydrossis (strain ATCC 27775 / DSM 1100 / LMG 10767 / O)</name>
    <dbReference type="NCBI Taxonomy" id="760192"/>
    <lineage>
        <taxon>Bacteria</taxon>
        <taxon>Pseudomonadati</taxon>
        <taxon>Bacteroidota</taxon>
        <taxon>Saprospiria</taxon>
        <taxon>Saprospirales</taxon>
        <taxon>Haliscomenobacteraceae</taxon>
        <taxon>Haliscomenobacter</taxon>
    </lineage>
</organism>
<sequence>MKKFYLLLTLSSCIAAQVFAQTAEFQFREALPLGGSLVALIRQNDLKFPNLIDLQILGKGGKELAHTELNLHTEGARTKVESTFKWGNRLNLLLAHYYPAQRSTAYELVQLSLDSLKTVLVKSFGKVRTPPIPVYAFCGYSISPDSSKMMFFNWPIGPPQDSVNLLVQVFDQKMESLWSRKYVLGYANRNFLVLGCLMRNDGSAFIFGENYSEKFTSNTQVQEKNIDRLILLMSGKTSKVDLIKLELGEYSLANLTYSMNRNGDMVATGFFRKTETSEYRGIFTIKISAEANQTIQRLNMIDKKTFATALNIGSEDKFLSRGQMDRTLFGYDLGKLFADPDGSYALVAGRRDNTLVIDIRPDMGLHRIRVVPTPFSFAQQRAGDFAQGFLSGFYFRQGDKYFFIFVDPNNGATDDRGKKLRTDTPGRAFLVEMKEIGRLETRPFQSKFAQRPNAILATQHCRQINAEEVFLLGTETSAKGEILLVYIIEQIADVVKF</sequence>
<dbReference type="RefSeq" id="WP_013765986.1">
    <property type="nucleotide sequence ID" value="NC_015510.1"/>
</dbReference>
<accession>F4KYQ5</accession>
<evidence type="ECO:0000256" key="1">
    <source>
        <dbReference type="SAM" id="SignalP"/>
    </source>
</evidence>
<dbReference type="EMBL" id="CP002691">
    <property type="protein sequence ID" value="AEE51447.1"/>
    <property type="molecule type" value="Genomic_DNA"/>
</dbReference>
<dbReference type="AlphaFoldDB" id="F4KYQ5"/>
<dbReference type="OrthoDB" id="1293445at2"/>
<evidence type="ECO:0000313" key="3">
    <source>
        <dbReference type="Proteomes" id="UP000008461"/>
    </source>
</evidence>
<keyword evidence="1" id="KW-0732">Signal</keyword>
<dbReference type="HOGENOM" id="CLU_548314_0_0_10"/>
<dbReference type="STRING" id="760192.Halhy_3595"/>
<proteinExistence type="predicted"/>
<reference key="2">
    <citation type="submission" date="2011-04" db="EMBL/GenBank/DDBJ databases">
        <title>Complete sequence of chromosome of Haliscomenobacter hydrossis DSM 1100.</title>
        <authorList>
            <consortium name="US DOE Joint Genome Institute (JGI-PGF)"/>
            <person name="Lucas S."/>
            <person name="Han J."/>
            <person name="Lapidus A."/>
            <person name="Bruce D."/>
            <person name="Goodwin L."/>
            <person name="Pitluck S."/>
            <person name="Peters L."/>
            <person name="Kyrpides N."/>
            <person name="Mavromatis K."/>
            <person name="Ivanova N."/>
            <person name="Ovchinnikova G."/>
            <person name="Pagani I."/>
            <person name="Daligault H."/>
            <person name="Detter J.C."/>
            <person name="Han C."/>
            <person name="Land M."/>
            <person name="Hauser L."/>
            <person name="Markowitz V."/>
            <person name="Cheng J.-F."/>
            <person name="Hugenholtz P."/>
            <person name="Woyke T."/>
            <person name="Wu D."/>
            <person name="Verbarg S."/>
            <person name="Frueling A."/>
            <person name="Brambilla E."/>
            <person name="Klenk H.-P."/>
            <person name="Eisen J.A."/>
        </authorList>
    </citation>
    <scope>NUCLEOTIDE SEQUENCE</scope>
    <source>
        <strain>DSM 1100</strain>
    </source>
</reference>
<evidence type="ECO:0000313" key="2">
    <source>
        <dbReference type="EMBL" id="AEE51447.1"/>
    </source>
</evidence>
<feature type="chain" id="PRO_5003310458" evidence="1">
    <location>
        <begin position="21"/>
        <end position="497"/>
    </location>
</feature>
<gene>
    <name evidence="2" type="ordered locus">Halhy_3595</name>
</gene>
<reference evidence="2 3" key="1">
    <citation type="journal article" date="2011" name="Stand. Genomic Sci.">
        <title>Complete genome sequence of Haliscomenobacter hydrossis type strain (O).</title>
        <authorList>
            <consortium name="US DOE Joint Genome Institute (JGI-PGF)"/>
            <person name="Daligault H."/>
            <person name="Lapidus A."/>
            <person name="Zeytun A."/>
            <person name="Nolan M."/>
            <person name="Lucas S."/>
            <person name="Del Rio T.G."/>
            <person name="Tice H."/>
            <person name="Cheng J.F."/>
            <person name="Tapia R."/>
            <person name="Han C."/>
            <person name="Goodwin L."/>
            <person name="Pitluck S."/>
            <person name="Liolios K."/>
            <person name="Pagani I."/>
            <person name="Ivanova N."/>
            <person name="Huntemann M."/>
            <person name="Mavromatis K."/>
            <person name="Mikhailova N."/>
            <person name="Pati A."/>
            <person name="Chen A."/>
            <person name="Palaniappan K."/>
            <person name="Land M."/>
            <person name="Hauser L."/>
            <person name="Brambilla E.M."/>
            <person name="Rohde M."/>
            <person name="Verbarg S."/>
            <person name="Goker M."/>
            <person name="Bristow J."/>
            <person name="Eisen J.A."/>
            <person name="Markowitz V."/>
            <person name="Hugenholtz P."/>
            <person name="Kyrpides N.C."/>
            <person name="Klenk H.P."/>
            <person name="Woyke T."/>
        </authorList>
    </citation>
    <scope>NUCLEOTIDE SEQUENCE [LARGE SCALE GENOMIC DNA]</scope>
    <source>
        <strain evidence="3">ATCC 27775 / DSM 1100 / LMG 10767 / O</strain>
    </source>
</reference>
<feature type="signal peptide" evidence="1">
    <location>
        <begin position="1"/>
        <end position="20"/>
    </location>
</feature>
<protein>
    <submittedName>
        <fullName evidence="2">Uncharacterized protein</fullName>
    </submittedName>
</protein>
<dbReference type="KEGG" id="hhy:Halhy_3595"/>
<name>F4KYQ5_HALH1</name>
<dbReference type="Proteomes" id="UP000008461">
    <property type="component" value="Chromosome"/>
</dbReference>
<keyword evidence="3" id="KW-1185">Reference proteome</keyword>